<keyword evidence="2" id="KW-1185">Reference proteome</keyword>
<dbReference type="OrthoDB" id="3466517at2759"/>
<dbReference type="AlphaFoldDB" id="A0A550CGK3"/>
<reference evidence="1 2" key="1">
    <citation type="journal article" date="2019" name="New Phytol.">
        <title>Comparative genomics reveals unique wood-decay strategies and fruiting body development in the Schizophyllaceae.</title>
        <authorList>
            <person name="Almasi E."/>
            <person name="Sahu N."/>
            <person name="Krizsan K."/>
            <person name="Balint B."/>
            <person name="Kovacs G.M."/>
            <person name="Kiss B."/>
            <person name="Cseklye J."/>
            <person name="Drula E."/>
            <person name="Henrissat B."/>
            <person name="Nagy I."/>
            <person name="Chovatia M."/>
            <person name="Adam C."/>
            <person name="LaButti K."/>
            <person name="Lipzen A."/>
            <person name="Riley R."/>
            <person name="Grigoriev I.V."/>
            <person name="Nagy L.G."/>
        </authorList>
    </citation>
    <scope>NUCLEOTIDE SEQUENCE [LARGE SCALE GENOMIC DNA]</scope>
    <source>
        <strain evidence="1 2">NL-1724</strain>
    </source>
</reference>
<organism evidence="1 2">
    <name type="scientific">Schizophyllum amplum</name>
    <dbReference type="NCBI Taxonomy" id="97359"/>
    <lineage>
        <taxon>Eukaryota</taxon>
        <taxon>Fungi</taxon>
        <taxon>Dikarya</taxon>
        <taxon>Basidiomycota</taxon>
        <taxon>Agaricomycotina</taxon>
        <taxon>Agaricomycetes</taxon>
        <taxon>Agaricomycetidae</taxon>
        <taxon>Agaricales</taxon>
        <taxon>Schizophyllaceae</taxon>
        <taxon>Schizophyllum</taxon>
    </lineage>
</organism>
<dbReference type="EMBL" id="VDMD01000008">
    <property type="protein sequence ID" value="TRM63942.1"/>
    <property type="molecule type" value="Genomic_DNA"/>
</dbReference>
<dbReference type="Proteomes" id="UP000320762">
    <property type="component" value="Unassembled WGS sequence"/>
</dbReference>
<comment type="caution">
    <text evidence="1">The sequence shown here is derived from an EMBL/GenBank/DDBJ whole genome shotgun (WGS) entry which is preliminary data.</text>
</comment>
<protein>
    <submittedName>
        <fullName evidence="1">Uncharacterized protein</fullName>
    </submittedName>
</protein>
<name>A0A550CGK3_9AGAR</name>
<evidence type="ECO:0000313" key="2">
    <source>
        <dbReference type="Proteomes" id="UP000320762"/>
    </source>
</evidence>
<accession>A0A550CGK3</accession>
<evidence type="ECO:0000313" key="1">
    <source>
        <dbReference type="EMBL" id="TRM63942.1"/>
    </source>
</evidence>
<dbReference type="Gene3D" id="3.40.50.1820">
    <property type="entry name" value="alpha/beta hydrolase"/>
    <property type="match status" value="1"/>
</dbReference>
<proteinExistence type="predicted"/>
<gene>
    <name evidence="1" type="ORF">BD626DRAFT_583205</name>
</gene>
<dbReference type="SUPFAM" id="SSF53474">
    <property type="entry name" value="alpha/beta-Hydrolases"/>
    <property type="match status" value="1"/>
</dbReference>
<sequence length="359" mass="41006">MQTLTISTGLRYAYTDSGPPGNSTNYSTLFFIHGYAFYSTGICKRLVAAAPAQDVRLICINRRAYPGSTPFSEDEQRVFRSGADDERLGLLHEEGKNLALLVDALIVDLDLPPRVTILAWSMGNIYLLALLASINYLPHDVASRLISHTTSFILWDPPDEALGYDRPCLYTPFTDDTIPPDQRGPAFIRWLGKYWTHDPAPRDPHRLNAHLPNLYPRPTTDSMPPEELKILTDFAAASTCDNWVVHPTLMHIVATLREEVLCAPEVVEAWRNPDIHYLWTEHGPWMMFWAKWCLEDDLARRYKDALPREKDGLLCGKEDLPRRKADVPHIKFSIMEGCNHFSQWDAPEVTLNAFRRCMR</sequence>
<dbReference type="InterPro" id="IPR029058">
    <property type="entry name" value="AB_hydrolase_fold"/>
</dbReference>